<accession>M1WZ17</accession>
<name>M1WZ17_9NOST</name>
<protein>
    <submittedName>
        <fullName evidence="1">Uncharacterized protein</fullName>
    </submittedName>
</protein>
<evidence type="ECO:0000313" key="2">
    <source>
        <dbReference type="Proteomes" id="UP000053051"/>
    </source>
</evidence>
<gene>
    <name evidence="1" type="ORF">RINTHH_2680</name>
</gene>
<comment type="caution">
    <text evidence="1">The sequence shown here is derived from an EMBL/GenBank/DDBJ whole genome shotgun (WGS) entry which is preliminary data.</text>
</comment>
<sequence>MVKYLKDLENQILSSPNLLSNYEIVVVDDDVSNDDTCLWLETNKTEFPYV</sequence>
<proteinExistence type="predicted"/>
<keyword evidence="2" id="KW-1185">Reference proteome</keyword>
<dbReference type="Proteomes" id="UP000053051">
    <property type="component" value="Unassembled WGS sequence"/>
</dbReference>
<reference evidence="1 2" key="1">
    <citation type="submission" date="2012-05" db="EMBL/GenBank/DDBJ databases">
        <authorList>
            <person name="Hilton J."/>
        </authorList>
    </citation>
    <scope>NUCLEOTIDE SEQUENCE [LARGE SCALE GENOMIC DNA]</scope>
    <source>
        <strain evidence="1 2">HH01</strain>
    </source>
</reference>
<reference evidence="2" key="2">
    <citation type="submission" date="2016-01" db="EMBL/GenBank/DDBJ databases">
        <title>Diatom-associated endosymboitic cyanobacterium lacks core nitrogen metabolism enzymes.</title>
        <authorList>
            <person name="Hilton J.A."/>
            <person name="Foster R.A."/>
            <person name="Tripp H.J."/>
            <person name="Carter B.J."/>
            <person name="Zehr J.P."/>
            <person name="Villareal T.A."/>
        </authorList>
    </citation>
    <scope>NUCLEOTIDE SEQUENCE [LARGE SCALE GENOMIC DNA]</scope>
    <source>
        <strain evidence="2">HH01</strain>
    </source>
</reference>
<dbReference type="AlphaFoldDB" id="M1WZ17"/>
<evidence type="ECO:0000313" key="1">
    <source>
        <dbReference type="EMBL" id="CCH66423.1"/>
    </source>
</evidence>
<dbReference type="STRING" id="1165094.RINTHH_2680"/>
<organism evidence="1 2">
    <name type="scientific">Richelia intracellularis HH01</name>
    <dbReference type="NCBI Taxonomy" id="1165094"/>
    <lineage>
        <taxon>Bacteria</taxon>
        <taxon>Bacillati</taxon>
        <taxon>Cyanobacteriota</taxon>
        <taxon>Cyanophyceae</taxon>
        <taxon>Nostocales</taxon>
        <taxon>Nostocaceae</taxon>
        <taxon>Richelia</taxon>
    </lineage>
</organism>
<dbReference type="EMBL" id="CAIY01000012">
    <property type="protein sequence ID" value="CCH66423.1"/>
    <property type="molecule type" value="Genomic_DNA"/>
</dbReference>